<accession>A0A812IJY9</accession>
<comment type="caution">
    <text evidence="1">The sequence shown here is derived from an EMBL/GenBank/DDBJ whole genome shotgun (WGS) entry which is preliminary data.</text>
</comment>
<feature type="non-terminal residue" evidence="1">
    <location>
        <position position="1"/>
    </location>
</feature>
<dbReference type="OrthoDB" id="449091at2759"/>
<sequence>EHWWWDTKTSNDGGAVNDPEMRQFYASCLQRGVLTPEPRWRLVVHNVATAGSKGAVRILQQLRPYGRSE</sequence>
<dbReference type="AlphaFoldDB" id="A0A812IJY9"/>
<keyword evidence="2" id="KW-1185">Reference proteome</keyword>
<name>A0A812IJY9_9DINO</name>
<reference evidence="1" key="1">
    <citation type="submission" date="2021-02" db="EMBL/GenBank/DDBJ databases">
        <authorList>
            <person name="Dougan E. K."/>
            <person name="Rhodes N."/>
            <person name="Thang M."/>
            <person name="Chan C."/>
        </authorList>
    </citation>
    <scope>NUCLEOTIDE SEQUENCE</scope>
</reference>
<evidence type="ECO:0000313" key="2">
    <source>
        <dbReference type="Proteomes" id="UP000604046"/>
    </source>
</evidence>
<dbReference type="Proteomes" id="UP000604046">
    <property type="component" value="Unassembled WGS sequence"/>
</dbReference>
<dbReference type="EMBL" id="CAJNDS010000268">
    <property type="protein sequence ID" value="CAE7035916.1"/>
    <property type="molecule type" value="Genomic_DNA"/>
</dbReference>
<proteinExistence type="predicted"/>
<feature type="non-terminal residue" evidence="1">
    <location>
        <position position="69"/>
    </location>
</feature>
<protein>
    <submittedName>
        <fullName evidence="1">FMP42 protein</fullName>
    </submittedName>
</protein>
<evidence type="ECO:0000313" key="1">
    <source>
        <dbReference type="EMBL" id="CAE7035916.1"/>
    </source>
</evidence>
<gene>
    <name evidence="1" type="primary">FMP42</name>
    <name evidence="1" type="ORF">SNAT2548_LOCUS4347</name>
</gene>
<organism evidence="1 2">
    <name type="scientific">Symbiodinium natans</name>
    <dbReference type="NCBI Taxonomy" id="878477"/>
    <lineage>
        <taxon>Eukaryota</taxon>
        <taxon>Sar</taxon>
        <taxon>Alveolata</taxon>
        <taxon>Dinophyceae</taxon>
        <taxon>Suessiales</taxon>
        <taxon>Symbiodiniaceae</taxon>
        <taxon>Symbiodinium</taxon>
    </lineage>
</organism>